<protein>
    <recommendedName>
        <fullName evidence="4">DUF309 domain-containing protein</fullName>
    </recommendedName>
</protein>
<accession>A0A7V9Z3F9</accession>
<dbReference type="EMBL" id="JACDUT010000001">
    <property type="protein sequence ID" value="MBA2873301.1"/>
    <property type="molecule type" value="Genomic_DNA"/>
</dbReference>
<dbReference type="InterPro" id="IPR023203">
    <property type="entry name" value="TTHA0068_sf"/>
</dbReference>
<dbReference type="SUPFAM" id="SSF140663">
    <property type="entry name" value="TTHA0068-like"/>
    <property type="match status" value="1"/>
</dbReference>
<keyword evidence="1" id="KW-0175">Coiled coil</keyword>
<evidence type="ECO:0008006" key="4">
    <source>
        <dbReference type="Google" id="ProtNLM"/>
    </source>
</evidence>
<dbReference type="Pfam" id="PF03745">
    <property type="entry name" value="DUF309"/>
    <property type="match status" value="1"/>
</dbReference>
<name>A0A7V9Z3F9_9BACL</name>
<dbReference type="PANTHER" id="PTHR34796:SF1">
    <property type="entry name" value="EXPRESSED PROTEIN"/>
    <property type="match status" value="1"/>
</dbReference>
<dbReference type="Proteomes" id="UP000523087">
    <property type="component" value="Unassembled WGS sequence"/>
</dbReference>
<reference evidence="2 3" key="1">
    <citation type="submission" date="2020-07" db="EMBL/GenBank/DDBJ databases">
        <title>Genomic Encyclopedia of Type Strains, Phase IV (KMG-IV): sequencing the most valuable type-strain genomes for metagenomic binning, comparative biology and taxonomic classification.</title>
        <authorList>
            <person name="Goeker M."/>
        </authorList>
    </citation>
    <scope>NUCLEOTIDE SEQUENCE [LARGE SCALE GENOMIC DNA]</scope>
    <source>
        <strain evidence="2 3">DSM 15730</strain>
    </source>
</reference>
<dbReference type="PANTHER" id="PTHR34796">
    <property type="entry name" value="EXPRESSED PROTEIN"/>
    <property type="match status" value="1"/>
</dbReference>
<dbReference type="AlphaFoldDB" id="A0A7V9Z3F9"/>
<gene>
    <name evidence="2" type="ORF">HNR31_000053</name>
</gene>
<evidence type="ECO:0000256" key="1">
    <source>
        <dbReference type="SAM" id="Coils"/>
    </source>
</evidence>
<dbReference type="InterPro" id="IPR005500">
    <property type="entry name" value="DUF309"/>
</dbReference>
<evidence type="ECO:0000313" key="3">
    <source>
        <dbReference type="Proteomes" id="UP000523087"/>
    </source>
</evidence>
<comment type="caution">
    <text evidence="2">The sequence shown here is derived from an EMBL/GenBank/DDBJ whole genome shotgun (WGS) entry which is preliminary data.</text>
</comment>
<sequence>MMYPNSYIDYLLHFHTDRDYFECHEILEEHWKQDGRKQVWVVLIQIAVALYHHRRGNDRGARRMMQKALSLLEGEKAAIERLGLDYSQLKQQLQHYIERLDKGEPYRSIELPIFDVQLLKTCQMICRERGLVWGKESDLHNEFLLHKHKLRDRSDVIEAREQKKKAKRQSNK</sequence>
<proteinExistence type="predicted"/>
<evidence type="ECO:0000313" key="2">
    <source>
        <dbReference type="EMBL" id="MBA2873301.1"/>
    </source>
</evidence>
<organism evidence="2 3">
    <name type="scientific">Thermaerobacillus caldiproteolyticus</name>
    <dbReference type="NCBI Taxonomy" id="247480"/>
    <lineage>
        <taxon>Bacteria</taxon>
        <taxon>Bacillati</taxon>
        <taxon>Bacillota</taxon>
        <taxon>Bacilli</taxon>
        <taxon>Bacillales</taxon>
        <taxon>Anoxybacillaceae</taxon>
        <taxon>Thermaerobacillus</taxon>
    </lineage>
</organism>
<dbReference type="Gene3D" id="1.10.3450.10">
    <property type="entry name" value="TTHA0068-like"/>
    <property type="match status" value="1"/>
</dbReference>
<feature type="coiled-coil region" evidence="1">
    <location>
        <begin position="72"/>
        <end position="99"/>
    </location>
</feature>
<keyword evidence="3" id="KW-1185">Reference proteome</keyword>